<organism evidence="3 4">
    <name type="scientific">Prevotella lacticifex</name>
    <dbReference type="NCBI Taxonomy" id="2854755"/>
    <lineage>
        <taxon>Bacteria</taxon>
        <taxon>Pseudomonadati</taxon>
        <taxon>Bacteroidota</taxon>
        <taxon>Bacteroidia</taxon>
        <taxon>Bacteroidales</taxon>
        <taxon>Prevotellaceae</taxon>
        <taxon>Prevotella</taxon>
    </lineage>
</organism>
<dbReference type="GO" id="GO:0016052">
    <property type="term" value="P:carbohydrate catabolic process"/>
    <property type="evidence" value="ECO:0007669"/>
    <property type="project" value="TreeGrafter"/>
</dbReference>
<dbReference type="SUPFAM" id="SSF82185">
    <property type="entry name" value="Histone H3 K4-specific methyltransferase SET7/9 N-terminal domain"/>
    <property type="match status" value="1"/>
</dbReference>
<name>A0A9R1C977_9BACT</name>
<keyword evidence="2" id="KW-1133">Transmembrane helix</keyword>
<dbReference type="GO" id="GO:0003796">
    <property type="term" value="F:lysozyme activity"/>
    <property type="evidence" value="ECO:0007669"/>
    <property type="project" value="InterPro"/>
</dbReference>
<comment type="similarity">
    <text evidence="1">Belongs to the glycosyl hydrolase 25 family.</text>
</comment>
<evidence type="ECO:0000313" key="3">
    <source>
        <dbReference type="EMBL" id="GJG58346.1"/>
    </source>
</evidence>
<dbReference type="Pfam" id="PF01183">
    <property type="entry name" value="Glyco_hydro_25"/>
    <property type="match status" value="1"/>
</dbReference>
<keyword evidence="2" id="KW-0472">Membrane</keyword>
<evidence type="ECO:0000313" key="4">
    <source>
        <dbReference type="Proteomes" id="UP000825483"/>
    </source>
</evidence>
<dbReference type="Proteomes" id="UP000825483">
    <property type="component" value="Unassembled WGS sequence"/>
</dbReference>
<evidence type="ECO:0000256" key="2">
    <source>
        <dbReference type="SAM" id="Phobius"/>
    </source>
</evidence>
<keyword evidence="4" id="KW-1185">Reference proteome</keyword>
<dbReference type="GO" id="GO:0016998">
    <property type="term" value="P:cell wall macromolecule catabolic process"/>
    <property type="evidence" value="ECO:0007669"/>
    <property type="project" value="InterPro"/>
</dbReference>
<dbReference type="PANTHER" id="PTHR34135">
    <property type="entry name" value="LYSOZYME"/>
    <property type="match status" value="1"/>
</dbReference>
<dbReference type="AlphaFoldDB" id="A0A9R1C977"/>
<keyword evidence="2" id="KW-0812">Transmembrane</keyword>
<evidence type="ECO:0000256" key="1">
    <source>
        <dbReference type="ARBA" id="ARBA00010646"/>
    </source>
</evidence>
<reference evidence="3" key="1">
    <citation type="journal article" date="2022" name="Int. J. Syst. Evol. Microbiol.">
        <title>Prevotella lacticifex sp. nov., isolated from the rumen of cows.</title>
        <authorList>
            <person name="Shinkai T."/>
            <person name="Ikeyama N."/>
            <person name="Kumagai M."/>
            <person name="Ohmori H."/>
            <person name="Sakamoto M."/>
            <person name="Ohkuma M."/>
            <person name="Mitsumori M."/>
        </authorList>
    </citation>
    <scope>NUCLEOTIDE SEQUENCE</scope>
    <source>
        <strain evidence="3">R5076</strain>
    </source>
</reference>
<dbReference type="PROSITE" id="PS51904">
    <property type="entry name" value="GLYCOSYL_HYDROL_F25_2"/>
    <property type="match status" value="1"/>
</dbReference>
<evidence type="ECO:0008006" key="5">
    <source>
        <dbReference type="Google" id="ProtNLM"/>
    </source>
</evidence>
<gene>
    <name evidence="3" type="ORF">PRLR5076_11970</name>
</gene>
<sequence length="591" mass="66929">MRHKRPAIIVGDVMLVLLLAWQLMPVSQREVDRDRLDMKIETYYEVTADGHPVFFFADINDTMEASGGSVCADTITTHNIDAPGFWVNKIPLVPSCMGHIVTFAPPKPKSIVKMDSAQLRHFVIMQMIRSDNRLAGLQRMRNELHYYVRKHDIADYGYGQIAKFSSVIDKQVDSLERIVDTLQNISPKARIGIRFVTRYAALKTADGHDTINRRCRIVEDYHGQFCLVRTLSGTTPLFVAPRMSITRGMEELLKLPAPDERRPTKTSHKGTVDKMVIDSVGTYVGQVAADTAQSVRKRGSGGLVPSGLGKMFYDDGSYYEGYWERGLRNGFGFYVSPSDYLQAGTWKNNVFKGERLTYNANRIYGIDLSRHQHEHDGKKYDIDWSRLRITSLGSAAKDNVRGKVDYPVSFIYIKSTEGCTVLNSYYYADYAMARSKGVRVGSYHFFSTTSSGYDQAMAFLRKSRFSDGDLTPVLDVEPTDAQVEKMGGSGVLLSNVARWLETVYKHTGQRPILYVGQTFAHKYLHDATAITGNYLVWVARYSEYMPTLKLAMWQLAPDGRVDGIHGNVDINVFSGYRQEYDDFLRSHTIRK</sequence>
<dbReference type="InterPro" id="IPR017853">
    <property type="entry name" value="GH"/>
</dbReference>
<feature type="transmembrane region" description="Helical" evidence="2">
    <location>
        <begin position="7"/>
        <end position="24"/>
    </location>
</feature>
<dbReference type="Gene3D" id="3.20.20.80">
    <property type="entry name" value="Glycosidases"/>
    <property type="match status" value="1"/>
</dbReference>
<proteinExistence type="inferred from homology"/>
<dbReference type="PANTHER" id="PTHR34135:SF2">
    <property type="entry name" value="LYSOZYME"/>
    <property type="match status" value="1"/>
</dbReference>
<dbReference type="InterPro" id="IPR002053">
    <property type="entry name" value="Glyco_hydro_25"/>
</dbReference>
<protein>
    <recommendedName>
        <fullName evidence="5">Glycosyl hydrolase family 25</fullName>
    </recommendedName>
</protein>
<comment type="caution">
    <text evidence="3">The sequence shown here is derived from an EMBL/GenBank/DDBJ whole genome shotgun (WGS) entry which is preliminary data.</text>
</comment>
<accession>A0A9R1C977</accession>
<dbReference type="SUPFAM" id="SSF51445">
    <property type="entry name" value="(Trans)glycosidases"/>
    <property type="match status" value="1"/>
</dbReference>
<dbReference type="EMBL" id="BPUB01000001">
    <property type="protein sequence ID" value="GJG58346.1"/>
    <property type="molecule type" value="Genomic_DNA"/>
</dbReference>
<dbReference type="GO" id="GO:0009253">
    <property type="term" value="P:peptidoglycan catabolic process"/>
    <property type="evidence" value="ECO:0007669"/>
    <property type="project" value="InterPro"/>
</dbReference>
<dbReference type="Gene3D" id="2.20.110.10">
    <property type="entry name" value="Histone H3 K4-specific methyltransferase SET7/9 N-terminal domain"/>
    <property type="match status" value="1"/>
</dbReference>